<evidence type="ECO:0000313" key="3">
    <source>
        <dbReference type="EMBL" id="CAH1002608.1"/>
    </source>
</evidence>
<dbReference type="CDD" id="cd12797">
    <property type="entry name" value="M23_peptidase"/>
    <property type="match status" value="1"/>
</dbReference>
<keyword evidence="4" id="KW-1185">Reference proteome</keyword>
<keyword evidence="1" id="KW-0732">Signal</keyword>
<evidence type="ECO:0000313" key="4">
    <source>
        <dbReference type="Proteomes" id="UP000837803"/>
    </source>
</evidence>
<dbReference type="InterPro" id="IPR050570">
    <property type="entry name" value="Cell_wall_metabolism_enzyme"/>
</dbReference>
<accession>A0ABM9B5D6</accession>
<organism evidence="3 4">
    <name type="scientific">Neolewinella maritima</name>
    <dbReference type="NCBI Taxonomy" id="1383882"/>
    <lineage>
        <taxon>Bacteria</taxon>
        <taxon>Pseudomonadati</taxon>
        <taxon>Bacteroidota</taxon>
        <taxon>Saprospiria</taxon>
        <taxon>Saprospirales</taxon>
        <taxon>Lewinellaceae</taxon>
        <taxon>Neolewinella</taxon>
    </lineage>
</organism>
<name>A0ABM9B5D6_9BACT</name>
<proteinExistence type="predicted"/>
<dbReference type="InterPro" id="IPR011055">
    <property type="entry name" value="Dup_hybrid_motif"/>
</dbReference>
<comment type="caution">
    <text evidence="3">The sequence shown here is derived from an EMBL/GenBank/DDBJ whole genome shotgun (WGS) entry which is preliminary data.</text>
</comment>
<protein>
    <recommendedName>
        <fullName evidence="2">M23ase beta-sheet core domain-containing protein</fullName>
    </recommendedName>
</protein>
<dbReference type="EMBL" id="CAKLPZ010000006">
    <property type="protein sequence ID" value="CAH1002608.1"/>
    <property type="molecule type" value="Genomic_DNA"/>
</dbReference>
<dbReference type="Pfam" id="PF01551">
    <property type="entry name" value="Peptidase_M23"/>
    <property type="match status" value="1"/>
</dbReference>
<dbReference type="InterPro" id="IPR016047">
    <property type="entry name" value="M23ase_b-sheet_dom"/>
</dbReference>
<evidence type="ECO:0000256" key="1">
    <source>
        <dbReference type="ARBA" id="ARBA00022729"/>
    </source>
</evidence>
<gene>
    <name evidence="3" type="ORF">LEM8419_03480</name>
</gene>
<sequence length="185" mass="20205">MRQSIFLLVLVYLSGTLVGQSLDAFQRVETCDNWRCVVYLAADGTLRLDRSIPWRLPLRRSATLTSGFGYRVHPIDGENRFHDGVDIAAPLGSLVVASASGRVSTGYNRVLGYYVKIDHLNGFTSSYGHLAQVLVQSGDLVAQSAPIGTVGISGRTTGPHLHWSTAHRNRSLDPLELREALLAAF</sequence>
<dbReference type="PANTHER" id="PTHR21666">
    <property type="entry name" value="PEPTIDASE-RELATED"/>
    <property type="match status" value="1"/>
</dbReference>
<reference evidence="3" key="1">
    <citation type="submission" date="2021-12" db="EMBL/GenBank/DDBJ databases">
        <authorList>
            <person name="Rodrigo-Torres L."/>
            <person name="Arahal R. D."/>
            <person name="Lucena T."/>
        </authorList>
    </citation>
    <scope>NUCLEOTIDE SEQUENCE</scope>
    <source>
        <strain evidence="3">CECT 8419</strain>
    </source>
</reference>
<dbReference type="PANTHER" id="PTHR21666:SF289">
    <property type="entry name" value="L-ALA--D-GLU ENDOPEPTIDASE"/>
    <property type="match status" value="1"/>
</dbReference>
<dbReference type="Gene3D" id="2.70.70.10">
    <property type="entry name" value="Glucose Permease (Domain IIA)"/>
    <property type="match status" value="1"/>
</dbReference>
<evidence type="ECO:0000259" key="2">
    <source>
        <dbReference type="Pfam" id="PF01551"/>
    </source>
</evidence>
<feature type="domain" description="M23ase beta-sheet core" evidence="2">
    <location>
        <begin position="80"/>
        <end position="174"/>
    </location>
</feature>
<dbReference type="SUPFAM" id="SSF51261">
    <property type="entry name" value="Duplicated hybrid motif"/>
    <property type="match status" value="1"/>
</dbReference>
<dbReference type="Proteomes" id="UP000837803">
    <property type="component" value="Unassembled WGS sequence"/>
</dbReference>